<feature type="domain" description="Aminodeoxyfutalosine deaminase/Imidazolonepropionase-like composite" evidence="5">
    <location>
        <begin position="20"/>
        <end position="45"/>
    </location>
</feature>
<organism evidence="6 7">
    <name type="scientific">Desulfuromonas acetoxidans (strain DSM 684 / 11070)</name>
    <dbReference type="NCBI Taxonomy" id="281689"/>
    <lineage>
        <taxon>Bacteria</taxon>
        <taxon>Pseudomonadati</taxon>
        <taxon>Thermodesulfobacteriota</taxon>
        <taxon>Desulfuromonadia</taxon>
        <taxon>Desulfuromonadales</taxon>
        <taxon>Desulfuromonadaceae</taxon>
        <taxon>Desulfuromonas</taxon>
    </lineage>
</organism>
<dbReference type="SUPFAM" id="SSF51338">
    <property type="entry name" value="Composite domain of metallo-dependent hydrolases"/>
    <property type="match status" value="1"/>
</dbReference>
<dbReference type="InterPro" id="IPR050287">
    <property type="entry name" value="MTA/SAH_deaminase"/>
</dbReference>
<dbReference type="PANTHER" id="PTHR43794:SF11">
    <property type="entry name" value="AMIDOHYDROLASE-RELATED DOMAIN-CONTAINING PROTEIN"/>
    <property type="match status" value="1"/>
</dbReference>
<dbReference type="Pfam" id="PF22039">
    <property type="entry name" value="HUTI_composite_bact"/>
    <property type="match status" value="1"/>
</dbReference>
<dbReference type="AlphaFoldDB" id="Q1K1M3"/>
<dbReference type="GO" id="GO:0046872">
    <property type="term" value="F:metal ion binding"/>
    <property type="evidence" value="ECO:0007669"/>
    <property type="project" value="UniProtKB-KW"/>
</dbReference>
<dbReference type="SUPFAM" id="SSF51556">
    <property type="entry name" value="Metallo-dependent hydrolases"/>
    <property type="match status" value="1"/>
</dbReference>
<evidence type="ECO:0000256" key="1">
    <source>
        <dbReference type="ARBA" id="ARBA00022723"/>
    </source>
</evidence>
<dbReference type="InterPro" id="IPR054418">
    <property type="entry name" value="MQNX/HUTI_composite_N"/>
</dbReference>
<keyword evidence="3" id="KW-0862">Zinc</keyword>
<dbReference type="OrthoDB" id="9807210at2"/>
<dbReference type="Gene3D" id="3.20.20.140">
    <property type="entry name" value="Metal-dependent hydrolases"/>
    <property type="match status" value="1"/>
</dbReference>
<proteinExistence type="predicted"/>
<keyword evidence="1" id="KW-0479">Metal-binding</keyword>
<evidence type="ECO:0000259" key="4">
    <source>
        <dbReference type="Pfam" id="PF01979"/>
    </source>
</evidence>
<comment type="caution">
    <text evidence="6">The sequence shown here is derived from an EMBL/GenBank/DDBJ whole genome shotgun (WGS) entry which is preliminary data.</text>
</comment>
<dbReference type="InterPro" id="IPR006680">
    <property type="entry name" value="Amidohydro-rel"/>
</dbReference>
<evidence type="ECO:0000256" key="2">
    <source>
        <dbReference type="ARBA" id="ARBA00022801"/>
    </source>
</evidence>
<dbReference type="RefSeq" id="WP_005998966.1">
    <property type="nucleotide sequence ID" value="NZ_AAEW02000005.1"/>
</dbReference>
<sequence>MKLFRCRYIVPIRTDPIEDGALVIDQERIVAVGPAAELAARYPQADMVNLGDSILLPAFVNAHTHLELSDFPQWAAEVHSPEPEQAGFTSWLLRLIRVKIARRVNGEASKASWLNGLRQSIRSGTGVIADILSESGFYATVAEQLPGRCYIEVLGHDPVRVHLQWDNLDHCREHWPTSQWGAAPHAPYTLSDDLLEQSYRYTSCRHLPTTVHVAESHDEIEFMHQHRGPMVDQFYPFVGWTPFLDKPRHQRPLPCLEKAGALRPDTLLVHGVHLNRDEIATVAESGCSMVLCPRSNAKLQCGVAPVAEYLAAGVNLALGTDSLASNDSLSIWDEMAFARDWFQGELSCEQLLHMATVGGAKAMGFDDLGYLGAGSRATFQVLRAEQSPVRSQLTEHLCHSERTNEVSLVVIDGHIRYDRSIEEGA</sequence>
<feature type="domain" description="Amidohydrolase-related" evidence="4">
    <location>
        <begin position="54"/>
        <end position="415"/>
    </location>
</feature>
<reference evidence="6" key="2">
    <citation type="submission" date="2006-05" db="EMBL/GenBank/DDBJ databases">
        <title>Sequencing of the draft genome and assembly of Desulfuromonas acetoxidans DSM 684.</title>
        <authorList>
            <consortium name="US DOE Joint Genome Institute (JGI-PGF)"/>
            <person name="Copeland A."/>
            <person name="Lucas S."/>
            <person name="Lapidus A."/>
            <person name="Barry K."/>
            <person name="Detter J.C."/>
            <person name="Glavina del Rio T."/>
            <person name="Hammon N."/>
            <person name="Israni S."/>
            <person name="Dalin E."/>
            <person name="Tice H."/>
            <person name="Bruce D."/>
            <person name="Pitluck S."/>
            <person name="Richardson P."/>
        </authorList>
    </citation>
    <scope>NUCLEOTIDE SEQUENCE [LARGE SCALE GENOMIC DNA]</scope>
    <source>
        <strain evidence="6">DSM 684</strain>
    </source>
</reference>
<evidence type="ECO:0000313" key="7">
    <source>
        <dbReference type="Proteomes" id="UP000005695"/>
    </source>
</evidence>
<evidence type="ECO:0000259" key="5">
    <source>
        <dbReference type="Pfam" id="PF22039"/>
    </source>
</evidence>
<gene>
    <name evidence="6" type="ORF">Dace_1829</name>
</gene>
<reference evidence="6" key="1">
    <citation type="submission" date="2006-05" db="EMBL/GenBank/DDBJ databases">
        <title>Annotation of the draft genome assembly of Desulfuromonas acetoxidans DSM 684.</title>
        <authorList>
            <consortium name="US DOE Joint Genome Institute (JGI-ORNL)"/>
            <person name="Larimer F."/>
            <person name="Land M."/>
            <person name="Hauser L."/>
        </authorList>
    </citation>
    <scope>NUCLEOTIDE SEQUENCE [LARGE SCALE GENOMIC DNA]</scope>
    <source>
        <strain evidence="6">DSM 684</strain>
    </source>
</reference>
<accession>Q1K1M3</accession>
<dbReference type="Proteomes" id="UP000005695">
    <property type="component" value="Unassembled WGS sequence"/>
</dbReference>
<keyword evidence="7" id="KW-1185">Reference proteome</keyword>
<evidence type="ECO:0000256" key="3">
    <source>
        <dbReference type="ARBA" id="ARBA00022833"/>
    </source>
</evidence>
<keyword evidence="2" id="KW-0378">Hydrolase</keyword>
<dbReference type="InterPro" id="IPR011059">
    <property type="entry name" value="Metal-dep_hydrolase_composite"/>
</dbReference>
<name>Q1K1M3_DESA6</name>
<dbReference type="InterPro" id="IPR032466">
    <property type="entry name" value="Metal_Hydrolase"/>
</dbReference>
<dbReference type="Pfam" id="PF01979">
    <property type="entry name" value="Amidohydro_1"/>
    <property type="match status" value="1"/>
</dbReference>
<dbReference type="EMBL" id="AAEW02000005">
    <property type="protein sequence ID" value="EAT16365.1"/>
    <property type="molecule type" value="Genomic_DNA"/>
</dbReference>
<dbReference type="GO" id="GO:0016810">
    <property type="term" value="F:hydrolase activity, acting on carbon-nitrogen (but not peptide) bonds"/>
    <property type="evidence" value="ECO:0007669"/>
    <property type="project" value="InterPro"/>
</dbReference>
<dbReference type="PANTHER" id="PTHR43794">
    <property type="entry name" value="AMINOHYDROLASE SSNA-RELATED"/>
    <property type="match status" value="1"/>
</dbReference>
<evidence type="ECO:0000313" key="6">
    <source>
        <dbReference type="EMBL" id="EAT16365.1"/>
    </source>
</evidence>
<dbReference type="Gene3D" id="2.30.40.10">
    <property type="entry name" value="Urease, subunit C, domain 1"/>
    <property type="match status" value="1"/>
</dbReference>
<protein>
    <submittedName>
        <fullName evidence="6">Amidohydrolase</fullName>
    </submittedName>
</protein>